<name>U5FWZ8_POPTR</name>
<evidence type="ECO:0000313" key="1">
    <source>
        <dbReference type="EMBL" id="PNT10091.1"/>
    </source>
</evidence>
<dbReference type="HOGENOM" id="CLU_2762518_0_0_1"/>
<evidence type="ECO:0000313" key="2">
    <source>
        <dbReference type="Proteomes" id="UP000006729"/>
    </source>
</evidence>
<protein>
    <submittedName>
        <fullName evidence="1">Uncharacterized protein</fullName>
    </submittedName>
</protein>
<organism evidence="1 2">
    <name type="scientific">Populus trichocarpa</name>
    <name type="common">Western balsam poplar</name>
    <name type="synonym">Populus balsamifera subsp. trichocarpa</name>
    <dbReference type="NCBI Taxonomy" id="3694"/>
    <lineage>
        <taxon>Eukaryota</taxon>
        <taxon>Viridiplantae</taxon>
        <taxon>Streptophyta</taxon>
        <taxon>Embryophyta</taxon>
        <taxon>Tracheophyta</taxon>
        <taxon>Spermatophyta</taxon>
        <taxon>Magnoliopsida</taxon>
        <taxon>eudicotyledons</taxon>
        <taxon>Gunneridae</taxon>
        <taxon>Pentapetalae</taxon>
        <taxon>rosids</taxon>
        <taxon>fabids</taxon>
        <taxon>Malpighiales</taxon>
        <taxon>Salicaceae</taxon>
        <taxon>Saliceae</taxon>
        <taxon>Populus</taxon>
    </lineage>
</organism>
<reference evidence="1 2" key="1">
    <citation type="journal article" date="2006" name="Science">
        <title>The genome of black cottonwood, Populus trichocarpa (Torr. &amp; Gray).</title>
        <authorList>
            <person name="Tuskan G.A."/>
            <person name="Difazio S."/>
            <person name="Jansson S."/>
            <person name="Bohlmann J."/>
            <person name="Grigoriev I."/>
            <person name="Hellsten U."/>
            <person name="Putnam N."/>
            <person name="Ralph S."/>
            <person name="Rombauts S."/>
            <person name="Salamov A."/>
            <person name="Schein J."/>
            <person name="Sterck L."/>
            <person name="Aerts A."/>
            <person name="Bhalerao R.R."/>
            <person name="Bhalerao R.P."/>
            <person name="Blaudez D."/>
            <person name="Boerjan W."/>
            <person name="Brun A."/>
            <person name="Brunner A."/>
            <person name="Busov V."/>
            <person name="Campbell M."/>
            <person name="Carlson J."/>
            <person name="Chalot M."/>
            <person name="Chapman J."/>
            <person name="Chen G.L."/>
            <person name="Cooper D."/>
            <person name="Coutinho P.M."/>
            <person name="Couturier J."/>
            <person name="Covert S."/>
            <person name="Cronk Q."/>
            <person name="Cunningham R."/>
            <person name="Davis J."/>
            <person name="Degroeve S."/>
            <person name="Dejardin A."/>
            <person name="Depamphilis C."/>
            <person name="Detter J."/>
            <person name="Dirks B."/>
            <person name="Dubchak I."/>
            <person name="Duplessis S."/>
            <person name="Ehlting J."/>
            <person name="Ellis B."/>
            <person name="Gendler K."/>
            <person name="Goodstein D."/>
            <person name="Gribskov M."/>
            <person name="Grimwood J."/>
            <person name="Groover A."/>
            <person name="Gunter L."/>
            <person name="Hamberger B."/>
            <person name="Heinze B."/>
            <person name="Helariutta Y."/>
            <person name="Henrissat B."/>
            <person name="Holligan D."/>
            <person name="Holt R."/>
            <person name="Huang W."/>
            <person name="Islam-Faridi N."/>
            <person name="Jones S."/>
            <person name="Jones-Rhoades M."/>
            <person name="Jorgensen R."/>
            <person name="Joshi C."/>
            <person name="Kangasjarvi J."/>
            <person name="Karlsson J."/>
            <person name="Kelleher C."/>
            <person name="Kirkpatrick R."/>
            <person name="Kirst M."/>
            <person name="Kohler A."/>
            <person name="Kalluri U."/>
            <person name="Larimer F."/>
            <person name="Leebens-Mack J."/>
            <person name="Leple J.C."/>
            <person name="Locascio P."/>
            <person name="Lou Y."/>
            <person name="Lucas S."/>
            <person name="Martin F."/>
            <person name="Montanini B."/>
            <person name="Napoli C."/>
            <person name="Nelson D.R."/>
            <person name="Nelson C."/>
            <person name="Nieminen K."/>
            <person name="Nilsson O."/>
            <person name="Pereda V."/>
            <person name="Peter G."/>
            <person name="Philippe R."/>
            <person name="Pilate G."/>
            <person name="Poliakov A."/>
            <person name="Razumovskaya J."/>
            <person name="Richardson P."/>
            <person name="Rinaldi C."/>
            <person name="Ritland K."/>
            <person name="Rouze P."/>
            <person name="Ryaboy D."/>
            <person name="Schmutz J."/>
            <person name="Schrader J."/>
            <person name="Segerman B."/>
            <person name="Shin H."/>
            <person name="Siddiqui A."/>
            <person name="Sterky F."/>
            <person name="Terry A."/>
            <person name="Tsai C.J."/>
            <person name="Uberbacher E."/>
            <person name="Unneberg P."/>
            <person name="Vahala J."/>
            <person name="Wall K."/>
            <person name="Wessler S."/>
            <person name="Yang G."/>
            <person name="Yin T."/>
            <person name="Douglas C."/>
            <person name="Marra M."/>
            <person name="Sandberg G."/>
            <person name="Van de Peer Y."/>
            <person name="Rokhsar D."/>
        </authorList>
    </citation>
    <scope>NUCLEOTIDE SEQUENCE [LARGE SCALE GENOMIC DNA]</scope>
    <source>
        <strain evidence="2">cv. Nisqually</strain>
    </source>
</reference>
<sequence>MFSSWKFETLHLARTLPSHGIFTSALQCEKLFYIILNKMSRIDGQFTIEKPVIFLWFKLVRYINPVNVYI</sequence>
<dbReference type="InParanoid" id="U5FWZ8"/>
<keyword evidence="2" id="KW-1185">Reference proteome</keyword>
<dbReference type="EMBL" id="CM009301">
    <property type="protein sequence ID" value="PNT10091.1"/>
    <property type="molecule type" value="Genomic_DNA"/>
</dbReference>
<gene>
    <name evidence="1" type="ORF">POPTR_012G081400</name>
</gene>
<proteinExistence type="predicted"/>
<dbReference type="Proteomes" id="UP000006729">
    <property type="component" value="Chromosome 12"/>
</dbReference>
<accession>U5FWZ8</accession>
<dbReference type="AlphaFoldDB" id="U5FWZ8"/>